<protein>
    <submittedName>
        <fullName evidence="4">Thiol-disulfide oxidoreductase LTO1</fullName>
    </submittedName>
</protein>
<keyword evidence="2" id="KW-0472">Membrane</keyword>
<dbReference type="PANTHER" id="PTHR34573">
    <property type="entry name" value="VKC DOMAIN-CONTAINING PROTEIN"/>
    <property type="match status" value="1"/>
</dbReference>
<dbReference type="InterPro" id="IPR044698">
    <property type="entry name" value="VKOR/LTO1"/>
</dbReference>
<keyword evidence="5" id="KW-1185">Reference proteome</keyword>
<name>A0AAV6NZ31_9ROSI</name>
<dbReference type="PANTHER" id="PTHR34573:SF1">
    <property type="entry name" value="VITAMIN K EPOXIDE REDUCTASE DOMAIN-CONTAINING PROTEIN"/>
    <property type="match status" value="1"/>
</dbReference>
<gene>
    <name evidence="4" type="primary">LTO1</name>
    <name evidence="4" type="ORF">SDJN03_04487</name>
</gene>
<feature type="domain" description="Vitamin K epoxide reductase" evidence="3">
    <location>
        <begin position="107"/>
        <end position="247"/>
    </location>
</feature>
<dbReference type="CDD" id="cd12916">
    <property type="entry name" value="VKOR_1"/>
    <property type="match status" value="1"/>
</dbReference>
<reference evidence="4 5" key="1">
    <citation type="journal article" date="2021" name="Hortic Res">
        <title>The domestication of Cucurbita argyrosperma as revealed by the genome of its wild relative.</title>
        <authorList>
            <person name="Barrera-Redondo J."/>
            <person name="Sanchez-de la Vega G."/>
            <person name="Aguirre-Liguori J.A."/>
            <person name="Castellanos-Morales G."/>
            <person name="Gutierrez-Guerrero Y.T."/>
            <person name="Aguirre-Dugua X."/>
            <person name="Aguirre-Planter E."/>
            <person name="Tenaillon M.I."/>
            <person name="Lira-Saade R."/>
            <person name="Eguiarte L.E."/>
        </authorList>
    </citation>
    <scope>NUCLEOTIDE SEQUENCE [LARGE SCALE GENOMIC DNA]</scope>
    <source>
        <strain evidence="4">JBR-2021</strain>
    </source>
</reference>
<feature type="compositionally biased region" description="Low complexity" evidence="1">
    <location>
        <begin position="94"/>
        <end position="104"/>
    </location>
</feature>
<feature type="transmembrane region" description="Helical" evidence="2">
    <location>
        <begin position="155"/>
        <end position="177"/>
    </location>
</feature>
<feature type="non-terminal residue" evidence="4">
    <location>
        <position position="1"/>
    </location>
</feature>
<keyword evidence="2" id="KW-0812">Transmembrane</keyword>
<dbReference type="InterPro" id="IPR012932">
    <property type="entry name" value="VKOR"/>
</dbReference>
<dbReference type="AlphaFoldDB" id="A0AAV6NZ31"/>
<accession>A0AAV6NZ31</accession>
<keyword evidence="2" id="KW-1133">Transmembrane helix</keyword>
<evidence type="ECO:0000313" key="5">
    <source>
        <dbReference type="Proteomes" id="UP000685013"/>
    </source>
</evidence>
<proteinExistence type="predicted"/>
<organism evidence="4 5">
    <name type="scientific">Cucurbita argyrosperma subsp. sororia</name>
    <dbReference type="NCBI Taxonomy" id="37648"/>
    <lineage>
        <taxon>Eukaryota</taxon>
        <taxon>Viridiplantae</taxon>
        <taxon>Streptophyta</taxon>
        <taxon>Embryophyta</taxon>
        <taxon>Tracheophyta</taxon>
        <taxon>Spermatophyta</taxon>
        <taxon>Magnoliopsida</taxon>
        <taxon>eudicotyledons</taxon>
        <taxon>Gunneridae</taxon>
        <taxon>Pentapetalae</taxon>
        <taxon>rosids</taxon>
        <taxon>fabids</taxon>
        <taxon>Cucurbitales</taxon>
        <taxon>Cucurbitaceae</taxon>
        <taxon>Cucurbiteae</taxon>
        <taxon>Cucurbita</taxon>
    </lineage>
</organism>
<feature type="transmembrane region" description="Helical" evidence="2">
    <location>
        <begin position="197"/>
        <end position="215"/>
    </location>
</feature>
<dbReference type="Proteomes" id="UP000685013">
    <property type="component" value="Chromosome 3"/>
</dbReference>
<dbReference type="EMBL" id="JAGKQH010000003">
    <property type="protein sequence ID" value="KAG6603878.1"/>
    <property type="molecule type" value="Genomic_DNA"/>
</dbReference>
<comment type="caution">
    <text evidence="4">The sequence shown here is derived from an EMBL/GenBank/DDBJ whole genome shotgun (WGS) entry which is preliminary data.</text>
</comment>
<sequence>MGLNFCIFIVPESSSSSLFHFPVAYNREEEMACSATLPCLPCSFPRPCTRQNLSLFHQRYDSFKHQRDLIRRRLVVPVFCLSNGTNQDTEPEAESTSSASSSPSILSNLTDNLCAALGGIGFIETAYLSYVKLTDSAAFCPIGGGSCDNVLNSDYAAVFGVPLPLIGMVAYGLVGAISLQLAAKKLPFGIDESDGRLVMLGATTSMATASAYFLYILNTKFSGVSCSYCLVSALLSFSLFFAVLKDFGLQESMRRLGSQIFIASVVFITLSTSYNGSLPSSQSAAELDLPYFETELTNSSNALSISLARHLHSIGAKMYGAFWCSHCVEQKEMFGREAAKLLDYVECFPNGYHKGTKIEKACSEVGIEGFPTWVINGQVLSGEKDLSELAEISGFKADGIS</sequence>
<feature type="region of interest" description="Disordered" evidence="1">
    <location>
        <begin position="86"/>
        <end position="105"/>
    </location>
</feature>
<dbReference type="GO" id="GO:0016491">
    <property type="term" value="F:oxidoreductase activity"/>
    <property type="evidence" value="ECO:0007669"/>
    <property type="project" value="InterPro"/>
</dbReference>
<feature type="transmembrane region" description="Helical" evidence="2">
    <location>
        <begin position="221"/>
        <end position="244"/>
    </location>
</feature>
<evidence type="ECO:0000259" key="3">
    <source>
        <dbReference type="SMART" id="SM00756"/>
    </source>
</evidence>
<dbReference type="Pfam" id="PF07884">
    <property type="entry name" value="VKOR"/>
    <property type="match status" value="1"/>
</dbReference>
<evidence type="ECO:0000313" key="4">
    <source>
        <dbReference type="EMBL" id="KAG6603878.1"/>
    </source>
</evidence>
<evidence type="ECO:0000256" key="2">
    <source>
        <dbReference type="SAM" id="Phobius"/>
    </source>
</evidence>
<dbReference type="SMART" id="SM00756">
    <property type="entry name" value="VKc"/>
    <property type="match status" value="1"/>
</dbReference>
<evidence type="ECO:0000256" key="1">
    <source>
        <dbReference type="SAM" id="MobiDB-lite"/>
    </source>
</evidence>